<name>A0ACA9NN53_9GLOM</name>
<dbReference type="Proteomes" id="UP000789525">
    <property type="component" value="Unassembled WGS sequence"/>
</dbReference>
<sequence length="53" mass="5794">MIIIELHWSELLSSHGSKAVARVTTFGRAIGLADETLVREKGTGSERQQAERG</sequence>
<evidence type="ECO:0000313" key="1">
    <source>
        <dbReference type="EMBL" id="CAG8665672.1"/>
    </source>
</evidence>
<comment type="caution">
    <text evidence="1">The sequence shown here is derived from an EMBL/GenBank/DDBJ whole genome shotgun (WGS) entry which is preliminary data.</text>
</comment>
<reference evidence="1" key="1">
    <citation type="submission" date="2021-06" db="EMBL/GenBank/DDBJ databases">
        <authorList>
            <person name="Kallberg Y."/>
            <person name="Tangrot J."/>
            <person name="Rosling A."/>
        </authorList>
    </citation>
    <scope>NUCLEOTIDE SEQUENCE</scope>
    <source>
        <strain evidence="1">CL356</strain>
    </source>
</reference>
<accession>A0ACA9NN53</accession>
<keyword evidence="2" id="KW-1185">Reference proteome</keyword>
<organism evidence="1 2">
    <name type="scientific">Acaulospora colombiana</name>
    <dbReference type="NCBI Taxonomy" id="27376"/>
    <lineage>
        <taxon>Eukaryota</taxon>
        <taxon>Fungi</taxon>
        <taxon>Fungi incertae sedis</taxon>
        <taxon>Mucoromycota</taxon>
        <taxon>Glomeromycotina</taxon>
        <taxon>Glomeromycetes</taxon>
        <taxon>Diversisporales</taxon>
        <taxon>Acaulosporaceae</taxon>
        <taxon>Acaulospora</taxon>
    </lineage>
</organism>
<protein>
    <submittedName>
        <fullName evidence="1">12738_t:CDS:1</fullName>
    </submittedName>
</protein>
<gene>
    <name evidence="1" type="ORF">ACOLOM_LOCUS8755</name>
</gene>
<dbReference type="EMBL" id="CAJVPT010023476">
    <property type="protein sequence ID" value="CAG8665672.1"/>
    <property type="molecule type" value="Genomic_DNA"/>
</dbReference>
<proteinExistence type="predicted"/>
<evidence type="ECO:0000313" key="2">
    <source>
        <dbReference type="Proteomes" id="UP000789525"/>
    </source>
</evidence>